<reference evidence="2" key="1">
    <citation type="submission" date="2022-03" db="EMBL/GenBank/DDBJ databases">
        <authorList>
            <person name="Legras J.-L."/>
            <person name="Devillers H."/>
            <person name="Grondin C."/>
        </authorList>
    </citation>
    <scope>NUCLEOTIDE SEQUENCE</scope>
    <source>
        <strain evidence="2">CLIB 1423</strain>
    </source>
</reference>
<dbReference type="InterPro" id="IPR027417">
    <property type="entry name" value="P-loop_NTPase"/>
</dbReference>
<sequence>MLVNNILKRARLKGLESYAFFQQTRKYKNLSPRNEKTNVRQRQPNSVKSQVKVPLLKGHQVLTQLKYDPENNDNPNGFHGFGILPFIQDKLNKYLLPRMHKMLSVPNFNVSPTFAQRIILTVLNSDHSVIYRSNNINQGADGNEEVEGSSTKNSEGKSLAIAAYALNLSLSRFPNFGVLSRHHSAFNSIDSIIVVPTSRLVEKYQEFMEILTQDMPLDCCPDRFIDDQSGFTRRPLKVEFFSKSKASVVLTTKSSQGPEDNILKTNVKRAPHVLVTTPSGLYDIMNGEKTGTLATRHNLSEVKFFAVDDMNYMINCTDIDPNLENITTYGQKGKYAPKLERIIKNLQDLQIEKYNINLKSRLDSIEKNFRRQSEESDGINEMENDHFGYSNHVFEDNSLSTSTVGDTDGRNTALLKKLIKAKRQVLYKPIQYCFVTEAENSMHQVLRKLNQRNQMDDILNNISTQVEQMVTAPPQRGSDTNLTNLQQNYVEYLSEKGHSVQKKNSDPQIEYIEKLIRFDDTKRFYRNQERKILSVGSFNIKKEQTPVKVSFSTYSKKGVFKGIDIISQHPPTSSDSIRVFLENVKTTKQNLENYQKQYLKQKTSQYLAKPLKKQNVLIKKAIKGTIKQFREENPSNKKPFLLVVPSFFQFPSKYPYKVGKDRFILHSDIDRKKVPNFFIDQGPKEGLISNMIVTASDLVGMEIHDTSNIAIFGIEGLVPQLAMTKSWKNPGILKYISGVEDPMADLFYFYLSKLSSSNDKDKNMIINMMDGDLLDMQKLSEVILYNKILEHVDVTRVVPESNPTILQYGLTPDHIEYNSKLVQASTRPASKKLSTE</sequence>
<evidence type="ECO:0000313" key="3">
    <source>
        <dbReference type="Proteomes" id="UP000837801"/>
    </source>
</evidence>
<comment type="caution">
    <text evidence="2">The sequence shown here is derived from an EMBL/GenBank/DDBJ whole genome shotgun (WGS) entry which is preliminary data.</text>
</comment>
<gene>
    <name evidence="2" type="ORF">CLIB1423_11S04214</name>
</gene>
<accession>A0A9P0VZ62</accession>
<dbReference type="Proteomes" id="UP000837801">
    <property type="component" value="Unassembled WGS sequence"/>
</dbReference>
<name>A0A9P0VZ62_9ASCO</name>
<organism evidence="2 3">
    <name type="scientific">[Candida] railenensis</name>
    <dbReference type="NCBI Taxonomy" id="45579"/>
    <lineage>
        <taxon>Eukaryota</taxon>
        <taxon>Fungi</taxon>
        <taxon>Dikarya</taxon>
        <taxon>Ascomycota</taxon>
        <taxon>Saccharomycotina</taxon>
        <taxon>Pichiomycetes</taxon>
        <taxon>Debaryomycetaceae</taxon>
        <taxon>Kurtzmaniella</taxon>
    </lineage>
</organism>
<dbReference type="OrthoDB" id="4017834at2759"/>
<evidence type="ECO:0000313" key="2">
    <source>
        <dbReference type="EMBL" id="CAH2353634.1"/>
    </source>
</evidence>
<feature type="region of interest" description="Disordered" evidence="1">
    <location>
        <begin position="30"/>
        <end position="49"/>
    </location>
</feature>
<dbReference type="EMBL" id="CAKXYY010000011">
    <property type="protein sequence ID" value="CAH2353634.1"/>
    <property type="molecule type" value="Genomic_DNA"/>
</dbReference>
<proteinExistence type="predicted"/>
<feature type="compositionally biased region" description="Polar residues" evidence="1">
    <location>
        <begin position="40"/>
        <end position="49"/>
    </location>
</feature>
<evidence type="ECO:0000256" key="1">
    <source>
        <dbReference type="SAM" id="MobiDB-lite"/>
    </source>
</evidence>
<dbReference type="Gene3D" id="3.40.50.300">
    <property type="entry name" value="P-loop containing nucleotide triphosphate hydrolases"/>
    <property type="match status" value="1"/>
</dbReference>
<protein>
    <submittedName>
        <fullName evidence="2">Uncharacterized protein</fullName>
    </submittedName>
</protein>
<dbReference type="AlphaFoldDB" id="A0A9P0VZ62"/>
<keyword evidence="3" id="KW-1185">Reference proteome</keyword>